<keyword evidence="2" id="KW-1185">Reference proteome</keyword>
<organism evidence="1 2">
    <name type="scientific">Campylobacter gracilis RM3268</name>
    <dbReference type="NCBI Taxonomy" id="553220"/>
    <lineage>
        <taxon>Bacteria</taxon>
        <taxon>Pseudomonadati</taxon>
        <taxon>Campylobacterota</taxon>
        <taxon>Epsilonproteobacteria</taxon>
        <taxon>Campylobacterales</taxon>
        <taxon>Campylobacteraceae</taxon>
        <taxon>Campylobacter</taxon>
    </lineage>
</organism>
<comment type="caution">
    <text evidence="1">The sequence shown here is derived from an EMBL/GenBank/DDBJ whole genome shotgun (WGS) entry which is preliminary data.</text>
</comment>
<dbReference type="AlphaFoldDB" id="C8PJP3"/>
<gene>
    <name evidence="1" type="ORF">CAMGR0001_1443</name>
</gene>
<name>C8PJP3_9BACT</name>
<reference evidence="1 2" key="1">
    <citation type="submission" date="2009-07" db="EMBL/GenBank/DDBJ databases">
        <authorList>
            <person name="Madupu R."/>
            <person name="Sebastian Y."/>
            <person name="Durkin A.S."/>
            <person name="Torralba M."/>
            <person name="Methe B."/>
            <person name="Sutton G.G."/>
            <person name="Strausberg R.L."/>
            <person name="Nelson K.E."/>
        </authorList>
    </citation>
    <scope>NUCLEOTIDE SEQUENCE [LARGE SCALE GENOMIC DNA]</scope>
    <source>
        <strain evidence="1 2">RM3268</strain>
    </source>
</reference>
<accession>C8PJP3</accession>
<dbReference type="Proteomes" id="UP000005709">
    <property type="component" value="Unassembled WGS sequence"/>
</dbReference>
<proteinExistence type="predicted"/>
<dbReference type="EMBL" id="ACYG01000027">
    <property type="protein sequence ID" value="EEV17148.1"/>
    <property type="molecule type" value="Genomic_DNA"/>
</dbReference>
<evidence type="ECO:0000313" key="2">
    <source>
        <dbReference type="Proteomes" id="UP000005709"/>
    </source>
</evidence>
<sequence>MNENFAIRKNFMRKFLLVEFKGLKFKALGISNFQSPRNFEIPRALNF</sequence>
<evidence type="ECO:0000313" key="1">
    <source>
        <dbReference type="EMBL" id="EEV17148.1"/>
    </source>
</evidence>
<protein>
    <submittedName>
        <fullName evidence="1">Uncharacterized protein</fullName>
    </submittedName>
</protein>